<protein>
    <submittedName>
        <fullName evidence="6">Cubilin-like</fullName>
    </submittedName>
</protein>
<dbReference type="InParanoid" id="A0A1S3HT63"/>
<evidence type="ECO:0000256" key="3">
    <source>
        <dbReference type="PROSITE-ProRule" id="PRU00059"/>
    </source>
</evidence>
<dbReference type="InterPro" id="IPR015446">
    <property type="entry name" value="BMP_1/tolloid-like"/>
</dbReference>
<dbReference type="PIRSF" id="PIRSF001199">
    <property type="entry name" value="BMP_1/tolloid-like"/>
    <property type="match status" value="1"/>
</dbReference>
<dbReference type="Proteomes" id="UP000085678">
    <property type="component" value="Unplaced"/>
</dbReference>
<dbReference type="PANTHER" id="PTHR24251:SF37">
    <property type="entry name" value="CUB DOMAIN-CONTAINING PROTEIN"/>
    <property type="match status" value="1"/>
</dbReference>
<feature type="domain" description="CUB" evidence="4">
    <location>
        <begin position="533"/>
        <end position="645"/>
    </location>
</feature>
<dbReference type="SMART" id="SM00042">
    <property type="entry name" value="CUB"/>
    <property type="match status" value="6"/>
</dbReference>
<organism evidence="5 6">
    <name type="scientific">Lingula anatina</name>
    <name type="common">Brachiopod</name>
    <name type="synonym">Lingula unguis</name>
    <dbReference type="NCBI Taxonomy" id="7574"/>
    <lineage>
        <taxon>Eukaryota</taxon>
        <taxon>Metazoa</taxon>
        <taxon>Spiralia</taxon>
        <taxon>Lophotrochozoa</taxon>
        <taxon>Brachiopoda</taxon>
        <taxon>Linguliformea</taxon>
        <taxon>Lingulata</taxon>
        <taxon>Lingulida</taxon>
        <taxon>Linguloidea</taxon>
        <taxon>Lingulidae</taxon>
        <taxon>Lingula</taxon>
    </lineage>
</organism>
<keyword evidence="1" id="KW-0677">Repeat</keyword>
<comment type="caution">
    <text evidence="3">Lacks conserved residue(s) required for the propagation of feature annotation.</text>
</comment>
<dbReference type="KEGG" id="lak:106157587"/>
<gene>
    <name evidence="6" type="primary">LOC106157587</name>
</gene>
<dbReference type="GeneID" id="106157587"/>
<keyword evidence="2" id="KW-1015">Disulfide bond</keyword>
<evidence type="ECO:0000256" key="2">
    <source>
        <dbReference type="ARBA" id="ARBA00023157"/>
    </source>
</evidence>
<name>A0A1S3HT63_LINAN</name>
<evidence type="ECO:0000259" key="4">
    <source>
        <dbReference type="PROSITE" id="PS01180"/>
    </source>
</evidence>
<dbReference type="PROSITE" id="PS01180">
    <property type="entry name" value="CUB"/>
    <property type="match status" value="6"/>
</dbReference>
<feature type="domain" description="CUB" evidence="4">
    <location>
        <begin position="66"/>
        <end position="179"/>
    </location>
</feature>
<reference evidence="6" key="1">
    <citation type="submission" date="2025-08" db="UniProtKB">
        <authorList>
            <consortium name="RefSeq"/>
        </authorList>
    </citation>
    <scope>IDENTIFICATION</scope>
    <source>
        <tissue evidence="6">Gonads</tissue>
    </source>
</reference>
<dbReference type="RefSeq" id="XP_013388746.1">
    <property type="nucleotide sequence ID" value="XM_013533292.1"/>
</dbReference>
<dbReference type="FunFam" id="2.60.120.290:FF:000005">
    <property type="entry name" value="Procollagen C-endopeptidase enhancer 1"/>
    <property type="match status" value="3"/>
</dbReference>
<dbReference type="GO" id="GO:0004222">
    <property type="term" value="F:metalloendopeptidase activity"/>
    <property type="evidence" value="ECO:0007669"/>
    <property type="project" value="InterPro"/>
</dbReference>
<dbReference type="AlphaFoldDB" id="A0A1S3HT63"/>
<evidence type="ECO:0000313" key="6">
    <source>
        <dbReference type="RefSeq" id="XP_013388746.1"/>
    </source>
</evidence>
<dbReference type="STRING" id="7574.A0A1S3HT63"/>
<evidence type="ECO:0000256" key="1">
    <source>
        <dbReference type="ARBA" id="ARBA00022737"/>
    </source>
</evidence>
<feature type="domain" description="CUB" evidence="4">
    <location>
        <begin position="417"/>
        <end position="531"/>
    </location>
</feature>
<accession>A0A1S3HT63</accession>
<dbReference type="Pfam" id="PF00431">
    <property type="entry name" value="CUB"/>
    <property type="match status" value="6"/>
</dbReference>
<feature type="domain" description="CUB" evidence="4">
    <location>
        <begin position="181"/>
        <end position="293"/>
    </location>
</feature>
<sequence>MAMVSLLPGKLVLDYSSSGNWVSLGRYCHNEAPAQHKSTGTKLRVKFRSDPWTNGNGFSANWTSGCGALFTQDTGIILSPGFPGNYENNLTCNYTIMVDPQKFVLLTFDEENFNIEGGTGCPYDYVAAYTGNGSDSNLLGKFCGRTAPAPVSSLGVMFIQFVTDSSIVARGYRATYSAMECGGVYTAPQGTIRTPQHPVNYHHNANCTWSITVQPDRVVELKFNIFDIETHSSCNYDYVDVRDGNSLTSPLIGRFCSNVIPEPVRTTGNTMTVNFVSDASINGAGFTASYRTTFGVPLCGGFLNGTQGRFGSFDIDGDGLYEDNLNCVWQIVGQDNKVLNLTFEPMDIEADNTCDYDYLEVRDGLTSDDPLVGKYCGSRPLTYFVSSSNMVYIKFYTDGSVGGRGFNISYRQVDALCGGVRTAMTSPQTISSPNYPNSYPHNLRCRWTIDAGLNQQIDVNVTDFNVENHANCQYDYLELRDKPLGDNGQILMYCGSQLPPLFTSKGRTMQINFVTDASATAPGFSLTYQVASCNRTHSGSTGRVTSPGWPGRYPSYSRCYVVIQSPPGTYLSLYFNSFYIEPHTSCNFDYLEIRNGSDASAGLVGKYCGNTLPDPVFATGNSIWMFFLTDNSVTHPGYDITFASSSSAPGCGGTFKDSYGSFTSPLYPQPYTNNRNCTWLVQVPARKVVTITFTAFNIEYHDSCNYDWVDVYDGPSTSSTRVGRYCGDSMPAEFTASGRAVTIFFRSDQSQTGPGFRIAYSSSQPALMQSADKSSIG</sequence>
<keyword evidence="5" id="KW-1185">Reference proteome</keyword>
<feature type="domain" description="CUB" evidence="4">
    <location>
        <begin position="299"/>
        <end position="413"/>
    </location>
</feature>
<dbReference type="OrthoDB" id="6154841at2759"/>
<dbReference type="SUPFAM" id="SSF49854">
    <property type="entry name" value="Spermadhesin, CUB domain"/>
    <property type="match status" value="7"/>
</dbReference>
<proteinExistence type="predicted"/>
<dbReference type="InterPro" id="IPR000859">
    <property type="entry name" value="CUB_dom"/>
</dbReference>
<dbReference type="PANTHER" id="PTHR24251">
    <property type="entry name" value="OVOCHYMASE-RELATED"/>
    <property type="match status" value="1"/>
</dbReference>
<dbReference type="FunFam" id="2.60.120.290:FF:000013">
    <property type="entry name" value="Membrane frizzled-related protein"/>
    <property type="match status" value="3"/>
</dbReference>
<evidence type="ECO:0000313" key="5">
    <source>
        <dbReference type="Proteomes" id="UP000085678"/>
    </source>
</evidence>
<dbReference type="Gene3D" id="2.60.120.290">
    <property type="entry name" value="Spermadhesin, CUB domain"/>
    <property type="match status" value="7"/>
</dbReference>
<feature type="domain" description="CUB" evidence="4">
    <location>
        <begin position="651"/>
        <end position="763"/>
    </location>
</feature>
<dbReference type="InterPro" id="IPR035914">
    <property type="entry name" value="Sperma_CUB_dom_sf"/>
</dbReference>
<dbReference type="CDD" id="cd00041">
    <property type="entry name" value="CUB"/>
    <property type="match status" value="6"/>
</dbReference>